<evidence type="ECO:0000313" key="1">
    <source>
        <dbReference type="EMBL" id="CRZ10192.1"/>
    </source>
</evidence>
<protein>
    <submittedName>
        <fullName evidence="1">Uncharacterized protein</fullName>
    </submittedName>
</protein>
<dbReference type="AlphaFoldDB" id="A0A0H5R907"/>
<dbReference type="EMBL" id="HACM01009750">
    <property type="protein sequence ID" value="CRZ10192.1"/>
    <property type="molecule type" value="Transcribed_RNA"/>
</dbReference>
<reference evidence="1" key="1">
    <citation type="submission" date="2015-04" db="EMBL/GenBank/DDBJ databases">
        <title>The genome sequence of the plant pathogenic Rhizarian Plasmodiophora brassicae reveals insights in its biotrophic life cycle and the origin of chitin synthesis.</title>
        <authorList>
            <person name="Schwelm A."/>
            <person name="Fogelqvist J."/>
            <person name="Knaust A."/>
            <person name="Julke S."/>
            <person name="Lilja T."/>
            <person name="Dhandapani V."/>
            <person name="Bonilla-Rosso G."/>
            <person name="Karlsson M."/>
            <person name="Shevchenko A."/>
            <person name="Choi S.R."/>
            <person name="Kim H.G."/>
            <person name="Park J.Y."/>
            <person name="Lim Y.P."/>
            <person name="Ludwig-Muller J."/>
            <person name="Dixelius C."/>
        </authorList>
    </citation>
    <scope>NUCLEOTIDE SEQUENCE</scope>
    <source>
        <tissue evidence="1">Potato root galls</tissue>
    </source>
</reference>
<feature type="non-terminal residue" evidence="1">
    <location>
        <position position="1"/>
    </location>
</feature>
<proteinExistence type="predicted"/>
<name>A0A0H5R907_9EUKA</name>
<accession>A0A0H5R907</accession>
<sequence>NRAIENMIKLISDRYSCKSEALSLYVIQYGSKNVIVEYICKLDLHVLVNYENTGEVVIKTHIIKWPIGMAIPISGVIRSRPIRAKRVPPSSGVGRFALIHDKMLTHELAPLRLQLAYKRHRIRG</sequence>
<organism evidence="1">
    <name type="scientific">Spongospora subterranea</name>
    <dbReference type="NCBI Taxonomy" id="70186"/>
    <lineage>
        <taxon>Eukaryota</taxon>
        <taxon>Sar</taxon>
        <taxon>Rhizaria</taxon>
        <taxon>Endomyxa</taxon>
        <taxon>Phytomyxea</taxon>
        <taxon>Plasmodiophorida</taxon>
        <taxon>Plasmodiophoridae</taxon>
        <taxon>Spongospora</taxon>
    </lineage>
</organism>